<comment type="catalytic activity">
    <reaction evidence="11 12">
        <text>D-sedoheptulose 7-phosphate + D-glyceraldehyde 3-phosphate = D-erythrose 4-phosphate + beta-D-fructose 6-phosphate</text>
        <dbReference type="Rhea" id="RHEA:17053"/>
        <dbReference type="ChEBI" id="CHEBI:16897"/>
        <dbReference type="ChEBI" id="CHEBI:57483"/>
        <dbReference type="ChEBI" id="CHEBI:57634"/>
        <dbReference type="ChEBI" id="CHEBI:59776"/>
        <dbReference type="EC" id="2.2.1.2"/>
    </reaction>
</comment>
<keyword evidence="7 12" id="KW-0963">Cytoplasm</keyword>
<accession>A0A927PLB1</accession>
<dbReference type="GO" id="GO:0004801">
    <property type="term" value="F:transaldolase activity"/>
    <property type="evidence" value="ECO:0007669"/>
    <property type="project" value="UniProtKB-UniRule"/>
</dbReference>
<dbReference type="GO" id="GO:0005975">
    <property type="term" value="P:carbohydrate metabolic process"/>
    <property type="evidence" value="ECO:0007669"/>
    <property type="project" value="InterPro"/>
</dbReference>
<name>A0A927PLB1_9ACTN</name>
<dbReference type="SUPFAM" id="SSF51569">
    <property type="entry name" value="Aldolase"/>
    <property type="match status" value="1"/>
</dbReference>
<dbReference type="InterPro" id="IPR004732">
    <property type="entry name" value="Transaldolase_2"/>
</dbReference>
<comment type="subcellular location">
    <subcellularLocation>
        <location evidence="2 12">Cytoplasm</location>
    </subcellularLocation>
</comment>
<organism evidence="13 14">
    <name type="scientific">Lolliginicoccus lacisalsi</name>
    <dbReference type="NCBI Taxonomy" id="2742202"/>
    <lineage>
        <taxon>Bacteria</taxon>
        <taxon>Bacillati</taxon>
        <taxon>Actinomycetota</taxon>
        <taxon>Actinomycetes</taxon>
        <taxon>Mycobacteriales</taxon>
        <taxon>Hoyosellaceae</taxon>
        <taxon>Lolliginicoccus</taxon>
    </lineage>
</organism>
<evidence type="ECO:0000256" key="1">
    <source>
        <dbReference type="ARBA" id="ARBA00003518"/>
    </source>
</evidence>
<dbReference type="EMBL" id="JACYWE010000001">
    <property type="protein sequence ID" value="MBD8505251.1"/>
    <property type="molecule type" value="Genomic_DNA"/>
</dbReference>
<dbReference type="NCBIfam" id="TIGR00876">
    <property type="entry name" value="tal_mycobact"/>
    <property type="match status" value="1"/>
</dbReference>
<dbReference type="PANTHER" id="PTHR10683:SF31">
    <property type="entry name" value="TRANSALDOLASE"/>
    <property type="match status" value="1"/>
</dbReference>
<dbReference type="HAMAP" id="MF_00493">
    <property type="entry name" value="Transaldolase_2"/>
    <property type="match status" value="1"/>
</dbReference>
<evidence type="ECO:0000256" key="10">
    <source>
        <dbReference type="ARBA" id="ARBA00023270"/>
    </source>
</evidence>
<dbReference type="PIRSF" id="PIRSF036915">
    <property type="entry name" value="Trnald_Bac_Plnt"/>
    <property type="match status" value="1"/>
</dbReference>
<keyword evidence="10 12" id="KW-0704">Schiff base</keyword>
<keyword evidence="9 12" id="KW-0570">Pentose shunt</keyword>
<evidence type="ECO:0000256" key="9">
    <source>
        <dbReference type="ARBA" id="ARBA00023126"/>
    </source>
</evidence>
<dbReference type="EC" id="2.2.1.2" evidence="5 12"/>
<dbReference type="InterPro" id="IPR013785">
    <property type="entry name" value="Aldolase_TIM"/>
</dbReference>
<dbReference type="AlphaFoldDB" id="A0A927PLB1"/>
<dbReference type="InterPro" id="IPR001585">
    <property type="entry name" value="TAL/FSA"/>
</dbReference>
<dbReference type="NCBIfam" id="NF002881">
    <property type="entry name" value="PRK03343.1"/>
    <property type="match status" value="1"/>
</dbReference>
<gene>
    <name evidence="12 13" type="primary">tal</name>
    <name evidence="13" type="ORF">HT102_01935</name>
</gene>
<evidence type="ECO:0000256" key="5">
    <source>
        <dbReference type="ARBA" id="ARBA00013151"/>
    </source>
</evidence>
<comment type="function">
    <text evidence="1 12">Transaldolase is important for the balance of metabolites in the pentose-phosphate pathway.</text>
</comment>
<evidence type="ECO:0000313" key="14">
    <source>
        <dbReference type="Proteomes" id="UP000642993"/>
    </source>
</evidence>
<evidence type="ECO:0000256" key="3">
    <source>
        <dbReference type="ARBA" id="ARBA00004857"/>
    </source>
</evidence>
<feature type="active site" description="Schiff-base intermediate with substrate" evidence="12">
    <location>
        <position position="144"/>
    </location>
</feature>
<dbReference type="Pfam" id="PF00923">
    <property type="entry name" value="TAL_FSA"/>
    <property type="match status" value="1"/>
</dbReference>
<dbReference type="PANTHER" id="PTHR10683">
    <property type="entry name" value="TRANSALDOLASE"/>
    <property type="match status" value="1"/>
</dbReference>
<evidence type="ECO:0000256" key="2">
    <source>
        <dbReference type="ARBA" id="ARBA00004496"/>
    </source>
</evidence>
<evidence type="ECO:0000256" key="7">
    <source>
        <dbReference type="ARBA" id="ARBA00022490"/>
    </source>
</evidence>
<dbReference type="InterPro" id="IPR018225">
    <property type="entry name" value="Transaldolase_AS"/>
</dbReference>
<dbReference type="GO" id="GO:0005737">
    <property type="term" value="C:cytoplasm"/>
    <property type="evidence" value="ECO:0007669"/>
    <property type="project" value="UniProtKB-SubCell"/>
</dbReference>
<dbReference type="RefSeq" id="WP_192037715.1">
    <property type="nucleotide sequence ID" value="NZ_JACYWE010000001.1"/>
</dbReference>
<keyword evidence="8 12" id="KW-0808">Transferase</keyword>
<protein>
    <recommendedName>
        <fullName evidence="6 12">Transaldolase</fullName>
        <ecNumber evidence="5 12">2.2.1.2</ecNumber>
    </recommendedName>
</protein>
<dbReference type="Proteomes" id="UP000642993">
    <property type="component" value="Unassembled WGS sequence"/>
</dbReference>
<sequence length="377" mass="40525">MPDTQNSNLAQLSAAGVSVWLDDLSRERLDSGNLAELIATRSVVGVTTNPTIFQGALAQGDAYEAQFTELVERGANVDEVIRVLTTDDVRRACDVLAPVYEASGGIDGRVSIEVDPRLAHDTISTVAQALELWKIVDRPNVLIKIPATEAGLPAITRVIGEGVSVNVTLIFSVHRYEAVIGAFLAGLEKARHIGRDISHVHSVASVFVSRVDTEIDKRLEQIGTAEALALRGKAGLANARLAYALFERVFGGSNDLWNTLAHSGAHAQRPLWASTGVKNPEYPDTLYVTELVAPQTVNTMPEKTLEATADHGSVHGDTIRGTAEESQQVFDALTAAGIDLDDVFAQLETEGVDKFEKSWGELLDAIDAQIRDARAQG</sequence>
<evidence type="ECO:0000256" key="11">
    <source>
        <dbReference type="ARBA" id="ARBA00048810"/>
    </source>
</evidence>
<dbReference type="GO" id="GO:0006098">
    <property type="term" value="P:pentose-phosphate shunt"/>
    <property type="evidence" value="ECO:0007669"/>
    <property type="project" value="UniProtKB-UniRule"/>
</dbReference>
<evidence type="ECO:0000256" key="4">
    <source>
        <dbReference type="ARBA" id="ARBA00008426"/>
    </source>
</evidence>
<comment type="caution">
    <text evidence="13">The sequence shown here is derived from an EMBL/GenBank/DDBJ whole genome shotgun (WGS) entry which is preliminary data.</text>
</comment>
<evidence type="ECO:0000256" key="6">
    <source>
        <dbReference type="ARBA" id="ARBA00018292"/>
    </source>
</evidence>
<keyword evidence="14" id="KW-1185">Reference proteome</keyword>
<comment type="pathway">
    <text evidence="3 12">Carbohydrate degradation; pentose phosphate pathway; D-glyceraldehyde 3-phosphate and beta-D-fructose 6-phosphate from D-ribose 5-phosphate and D-xylulose 5-phosphate (non-oxidative stage): step 2/3.</text>
</comment>
<dbReference type="PROSITE" id="PS00958">
    <property type="entry name" value="TRANSALDOLASE_2"/>
    <property type="match status" value="1"/>
</dbReference>
<evidence type="ECO:0000313" key="13">
    <source>
        <dbReference type="EMBL" id="MBD8505251.1"/>
    </source>
</evidence>
<dbReference type="PROSITE" id="PS01054">
    <property type="entry name" value="TRANSALDOLASE_1"/>
    <property type="match status" value="1"/>
</dbReference>
<reference evidence="13" key="1">
    <citation type="submission" date="2020-09" db="EMBL/GenBank/DDBJ databases">
        <title>Hoyosella lacisalsi sp. nov., a halotolerant actinobacterium isolated from soil of Lake Gudzhirganskoe.</title>
        <authorList>
            <person name="Yang Q."/>
            <person name="Guo P.Y."/>
            <person name="Liu S.W."/>
            <person name="Li F.N."/>
            <person name="Sun C.H."/>
        </authorList>
    </citation>
    <scope>NUCLEOTIDE SEQUENCE</scope>
    <source>
        <strain evidence="13">G463</strain>
    </source>
</reference>
<evidence type="ECO:0000256" key="8">
    <source>
        <dbReference type="ARBA" id="ARBA00022679"/>
    </source>
</evidence>
<dbReference type="Gene3D" id="3.20.20.70">
    <property type="entry name" value="Aldolase class I"/>
    <property type="match status" value="1"/>
</dbReference>
<evidence type="ECO:0000256" key="12">
    <source>
        <dbReference type="HAMAP-Rule" id="MF_00493"/>
    </source>
</evidence>
<comment type="similarity">
    <text evidence="4 12">Belongs to the transaldolase family. Type 2 subfamily.</text>
</comment>
<proteinExistence type="inferred from homology"/>
<dbReference type="CDD" id="cd00955">
    <property type="entry name" value="Transaldolase_like"/>
    <property type="match status" value="1"/>
</dbReference>